<sequence length="304" mass="33233">MSLRVRPNNRRHEPIHLDGLAALDAALPDLDWTVLPPGTERYDFSAPSGRLASTALGRPGDPRVVLVPGATGSKEDFALLAPILAGAGYRVESFDLAGQYESAAAGPMPGEAYDYGLFVDDLIAVLESGRTPVHVLGYSFAGLVAELTLARRPDLFASLVLLTTPPDPGQTFRGVRWLGPVSRVVPPHTIASLMVWGIVTNRNHTRPGRLTLARMRFGYTSRESLDEIIRLMKHTPDVRRELAGSAVPTLIAVGNRDLWRLRLHRRFARRIGAELRVYPAGHSPCETTPNQLAQDMLALYARGP</sequence>
<dbReference type="AlphaFoldDB" id="A0A1B1BHE0"/>
<dbReference type="PANTHER" id="PTHR43798:SF33">
    <property type="entry name" value="HYDROLASE, PUTATIVE (AFU_ORTHOLOGUE AFUA_2G14860)-RELATED"/>
    <property type="match status" value="1"/>
</dbReference>
<name>A0A1B1BHE0_9MICO</name>
<dbReference type="Pfam" id="PF12697">
    <property type="entry name" value="Abhydrolase_6"/>
    <property type="match status" value="1"/>
</dbReference>
<dbReference type="EMBL" id="CP016282">
    <property type="protein sequence ID" value="ANP72035.1"/>
    <property type="molecule type" value="Genomic_DNA"/>
</dbReference>
<evidence type="ECO:0000313" key="3">
    <source>
        <dbReference type="Proteomes" id="UP000092582"/>
    </source>
</evidence>
<dbReference type="InterPro" id="IPR050266">
    <property type="entry name" value="AB_hydrolase_sf"/>
</dbReference>
<dbReference type="RefSeq" id="WP_236900843.1">
    <property type="nucleotide sequence ID" value="NZ_CP016282.1"/>
</dbReference>
<dbReference type="InterPro" id="IPR000073">
    <property type="entry name" value="AB_hydrolase_1"/>
</dbReference>
<dbReference type="GO" id="GO:0016020">
    <property type="term" value="C:membrane"/>
    <property type="evidence" value="ECO:0007669"/>
    <property type="project" value="TreeGrafter"/>
</dbReference>
<dbReference type="SUPFAM" id="SSF53474">
    <property type="entry name" value="alpha/beta-Hydrolases"/>
    <property type="match status" value="1"/>
</dbReference>
<evidence type="ECO:0000313" key="2">
    <source>
        <dbReference type="EMBL" id="ANP72035.1"/>
    </source>
</evidence>
<keyword evidence="3" id="KW-1185">Reference proteome</keyword>
<dbReference type="PANTHER" id="PTHR43798">
    <property type="entry name" value="MONOACYLGLYCEROL LIPASE"/>
    <property type="match status" value="1"/>
</dbReference>
<accession>A0A1B1BHE0</accession>
<reference evidence="2 3" key="1">
    <citation type="submission" date="2016-06" db="EMBL/GenBank/DDBJ databases">
        <title>Genome sequencing of Cryobacterium arcticum PAMC 27867.</title>
        <authorList>
            <person name="Lee J."/>
            <person name="Kim O.-S."/>
        </authorList>
    </citation>
    <scope>NUCLEOTIDE SEQUENCE [LARGE SCALE GENOMIC DNA]</scope>
    <source>
        <strain evidence="2 3">PAMC 27867</strain>
    </source>
</reference>
<proteinExistence type="predicted"/>
<evidence type="ECO:0000259" key="1">
    <source>
        <dbReference type="Pfam" id="PF12697"/>
    </source>
</evidence>
<dbReference type="KEGG" id="cart:PA27867_1069"/>
<protein>
    <submittedName>
        <fullName evidence="2">Alpha/beta hydrolase</fullName>
    </submittedName>
</protein>
<dbReference type="Proteomes" id="UP000092582">
    <property type="component" value="Chromosome 1"/>
</dbReference>
<dbReference type="GO" id="GO:0016787">
    <property type="term" value="F:hydrolase activity"/>
    <property type="evidence" value="ECO:0007669"/>
    <property type="project" value="UniProtKB-KW"/>
</dbReference>
<feature type="domain" description="AB hydrolase-1" evidence="1">
    <location>
        <begin position="64"/>
        <end position="293"/>
    </location>
</feature>
<keyword evidence="2" id="KW-0378">Hydrolase</keyword>
<gene>
    <name evidence="2" type="ORF">PA27867_1069</name>
</gene>
<organism evidence="2 3">
    <name type="scientific">Cryobacterium arcticum</name>
    <dbReference type="NCBI Taxonomy" id="670052"/>
    <lineage>
        <taxon>Bacteria</taxon>
        <taxon>Bacillati</taxon>
        <taxon>Actinomycetota</taxon>
        <taxon>Actinomycetes</taxon>
        <taxon>Micrococcales</taxon>
        <taxon>Microbacteriaceae</taxon>
        <taxon>Cryobacterium</taxon>
    </lineage>
</organism>
<dbReference type="STRING" id="670052.PA27867_1069"/>
<dbReference type="PATRIC" id="fig|670052.7.peg.1108"/>
<dbReference type="Gene3D" id="3.40.50.1820">
    <property type="entry name" value="alpha/beta hydrolase"/>
    <property type="match status" value="1"/>
</dbReference>
<dbReference type="InterPro" id="IPR029058">
    <property type="entry name" value="AB_hydrolase_fold"/>
</dbReference>